<feature type="transmembrane region" description="Helical" evidence="1">
    <location>
        <begin position="7"/>
        <end position="23"/>
    </location>
</feature>
<keyword evidence="1" id="KW-0472">Membrane</keyword>
<feature type="transmembrane region" description="Helical" evidence="1">
    <location>
        <begin position="29"/>
        <end position="51"/>
    </location>
</feature>
<proteinExistence type="predicted"/>
<dbReference type="RefSeq" id="WP_211926604.1">
    <property type="nucleotide sequence ID" value="NZ_JAGQFT020000012.1"/>
</dbReference>
<dbReference type="AlphaFoldDB" id="A0A8J7VVM1"/>
<accession>A0A8J7VVM1</accession>
<keyword evidence="4" id="KW-1185">Reference proteome</keyword>
<dbReference type="EMBL" id="JAGQFT010000066">
    <property type="protein sequence ID" value="MBR0562664.1"/>
    <property type="molecule type" value="Genomic_DNA"/>
</dbReference>
<feature type="transmembrane region" description="Helical" evidence="1">
    <location>
        <begin position="63"/>
        <end position="86"/>
    </location>
</feature>
<feature type="transmembrane region" description="Helical" evidence="1">
    <location>
        <begin position="98"/>
        <end position="117"/>
    </location>
</feature>
<evidence type="ECO:0000313" key="3">
    <source>
        <dbReference type="EMBL" id="MBS7458642.1"/>
    </source>
</evidence>
<keyword evidence="1" id="KW-1133">Transmembrane helix</keyword>
<evidence type="ECO:0000313" key="2">
    <source>
        <dbReference type="EMBL" id="MBR0562664.1"/>
    </source>
</evidence>
<protein>
    <submittedName>
        <fullName evidence="2">Uncharacterized protein</fullName>
    </submittedName>
</protein>
<organism evidence="2">
    <name type="scientific">Coralloluteibacterium stylophorae</name>
    <dbReference type="NCBI Taxonomy" id="1776034"/>
    <lineage>
        <taxon>Bacteria</taxon>
        <taxon>Pseudomonadati</taxon>
        <taxon>Pseudomonadota</taxon>
        <taxon>Gammaproteobacteria</taxon>
        <taxon>Lysobacterales</taxon>
        <taxon>Lysobacteraceae</taxon>
        <taxon>Coralloluteibacterium</taxon>
    </lineage>
</organism>
<keyword evidence="1" id="KW-0812">Transmembrane</keyword>
<comment type="caution">
    <text evidence="2">The sequence shown here is derived from an EMBL/GenBank/DDBJ whole genome shotgun (WGS) entry which is preliminary data.</text>
</comment>
<name>A0A8J7VVM1_9GAMM</name>
<gene>
    <name evidence="3" type="ORF">KB893_015990</name>
    <name evidence="2" type="ORF">KB893_09055</name>
</gene>
<evidence type="ECO:0000313" key="4">
    <source>
        <dbReference type="Proteomes" id="UP000675747"/>
    </source>
</evidence>
<evidence type="ECO:0000256" key="1">
    <source>
        <dbReference type="SAM" id="Phobius"/>
    </source>
</evidence>
<reference evidence="3 4" key="1">
    <citation type="journal article" date="2021" name="Microbiol. Resour. Announc.">
        <title>Draft Genome Sequence of Coralloluteibacterium stylophorae LMG 29479T.</title>
        <authorList>
            <person name="Karlyshev A.V."/>
            <person name="Kudryashova E.B."/>
            <person name="Ariskina E.V."/>
            <person name="Conroy A.P."/>
            <person name="Abidueva E.Y."/>
        </authorList>
    </citation>
    <scope>NUCLEOTIDE SEQUENCE [LARGE SCALE GENOMIC DNA]</scope>
    <source>
        <strain evidence="3 4">LMG 29479</strain>
    </source>
</reference>
<dbReference type="Proteomes" id="UP000675747">
    <property type="component" value="Unassembled WGS sequence"/>
</dbReference>
<sequence>MREFWPPMLAYCLIVLFAFPWAGEPALPLAARLALALLPVVPMILVLRACARMILRSDELEQRLALQALAAATVLVGSVSFAIGFVDSARILEVPGSSLLLVLPATIGTWGLSRWWLGRRLRT</sequence>
<dbReference type="EMBL" id="JAGQFT020000012">
    <property type="protein sequence ID" value="MBS7458642.1"/>
    <property type="molecule type" value="Genomic_DNA"/>
</dbReference>
<reference evidence="2" key="2">
    <citation type="submission" date="2021-04" db="EMBL/GenBank/DDBJ databases">
        <authorList>
            <person name="Karlyshev A.V."/>
        </authorList>
    </citation>
    <scope>NUCLEOTIDE SEQUENCE</scope>
    <source>
        <strain evidence="2">LMG 29479</strain>
    </source>
</reference>